<dbReference type="Gene3D" id="1.10.10.60">
    <property type="entry name" value="Homeodomain-like"/>
    <property type="match status" value="2"/>
</dbReference>
<feature type="modified residue" description="4-aspartylphosphate" evidence="6">
    <location>
        <position position="56"/>
    </location>
</feature>
<evidence type="ECO:0000256" key="2">
    <source>
        <dbReference type="ARBA" id="ARBA00023015"/>
    </source>
</evidence>
<feature type="domain" description="HTH araC/xylS-type" evidence="7">
    <location>
        <begin position="389"/>
        <end position="487"/>
    </location>
</feature>
<dbReference type="CDD" id="cd17536">
    <property type="entry name" value="REC_YesN-like"/>
    <property type="match status" value="1"/>
</dbReference>
<dbReference type="PRINTS" id="PR00032">
    <property type="entry name" value="HTHARAC"/>
</dbReference>
<dbReference type="GO" id="GO:0043565">
    <property type="term" value="F:sequence-specific DNA binding"/>
    <property type="evidence" value="ECO:0007669"/>
    <property type="project" value="InterPro"/>
</dbReference>
<dbReference type="PANTHER" id="PTHR43280">
    <property type="entry name" value="ARAC-FAMILY TRANSCRIPTIONAL REGULATOR"/>
    <property type="match status" value="1"/>
</dbReference>
<dbReference type="PROSITE" id="PS01124">
    <property type="entry name" value="HTH_ARAC_FAMILY_2"/>
    <property type="match status" value="1"/>
</dbReference>
<dbReference type="PROSITE" id="PS00041">
    <property type="entry name" value="HTH_ARAC_FAMILY_1"/>
    <property type="match status" value="1"/>
</dbReference>
<dbReference type="InterPro" id="IPR018060">
    <property type="entry name" value="HTH_AraC"/>
</dbReference>
<dbReference type="InterPro" id="IPR009057">
    <property type="entry name" value="Homeodomain-like_sf"/>
</dbReference>
<feature type="domain" description="Response regulatory" evidence="8">
    <location>
        <begin position="4"/>
        <end position="122"/>
    </location>
</feature>
<dbReference type="Pfam" id="PF00072">
    <property type="entry name" value="Response_reg"/>
    <property type="match status" value="1"/>
</dbReference>
<dbReference type="Pfam" id="PF12833">
    <property type="entry name" value="HTH_18"/>
    <property type="match status" value="1"/>
</dbReference>
<dbReference type="GO" id="GO:0003700">
    <property type="term" value="F:DNA-binding transcription factor activity"/>
    <property type="evidence" value="ECO:0007669"/>
    <property type="project" value="InterPro"/>
</dbReference>
<reference evidence="9 10" key="1">
    <citation type="submission" date="2018-08" db="EMBL/GenBank/DDBJ databases">
        <title>A genome reference for cultivated species of the human gut microbiota.</title>
        <authorList>
            <person name="Zou Y."/>
            <person name="Xue W."/>
            <person name="Luo G."/>
        </authorList>
    </citation>
    <scope>NUCLEOTIDE SEQUENCE [LARGE SCALE GENOMIC DNA]</scope>
    <source>
        <strain evidence="9 10">AF04-15</strain>
    </source>
</reference>
<dbReference type="Gene3D" id="3.40.50.2300">
    <property type="match status" value="1"/>
</dbReference>
<evidence type="ECO:0000259" key="8">
    <source>
        <dbReference type="PROSITE" id="PS50110"/>
    </source>
</evidence>
<dbReference type="Proteomes" id="UP000283880">
    <property type="component" value="Unassembled WGS sequence"/>
</dbReference>
<keyword evidence="6" id="KW-0597">Phosphoprotein</keyword>
<evidence type="ECO:0000256" key="4">
    <source>
        <dbReference type="ARBA" id="ARBA00023163"/>
    </source>
</evidence>
<keyword evidence="2" id="KW-0805">Transcription regulation</keyword>
<gene>
    <name evidence="9" type="ORF">DWV29_02025</name>
</gene>
<dbReference type="OrthoDB" id="9794370at2"/>
<evidence type="ECO:0000256" key="1">
    <source>
        <dbReference type="ARBA" id="ARBA00018672"/>
    </source>
</evidence>
<comment type="function">
    <text evidence="5">May play the central regulatory role in sporulation. It may be an element of the effector pathway responsible for the activation of sporulation genes in response to nutritional stress. Spo0A may act in concert with spo0H (a sigma factor) to control the expression of some genes that are critical to the sporulation process.</text>
</comment>
<dbReference type="SMART" id="SM00448">
    <property type="entry name" value="REC"/>
    <property type="match status" value="1"/>
</dbReference>
<protein>
    <recommendedName>
        <fullName evidence="1">Stage 0 sporulation protein A homolog</fullName>
    </recommendedName>
</protein>
<evidence type="ECO:0000259" key="7">
    <source>
        <dbReference type="PROSITE" id="PS01124"/>
    </source>
</evidence>
<name>A0A413FL28_9FIRM</name>
<dbReference type="InterPro" id="IPR001789">
    <property type="entry name" value="Sig_transdc_resp-reg_receiver"/>
</dbReference>
<accession>A0A413FL28</accession>
<comment type="caution">
    <text evidence="9">The sequence shown here is derived from an EMBL/GenBank/DDBJ whole genome shotgun (WGS) entry which is preliminary data.</text>
</comment>
<evidence type="ECO:0000256" key="5">
    <source>
        <dbReference type="ARBA" id="ARBA00024867"/>
    </source>
</evidence>
<proteinExistence type="predicted"/>
<dbReference type="EMBL" id="QSBM01000001">
    <property type="protein sequence ID" value="RGX33015.1"/>
    <property type="molecule type" value="Genomic_DNA"/>
</dbReference>
<dbReference type="AlphaFoldDB" id="A0A413FL28"/>
<organism evidence="9 10">
    <name type="scientific">Enterocloster asparagiformis</name>
    <dbReference type="NCBI Taxonomy" id="333367"/>
    <lineage>
        <taxon>Bacteria</taxon>
        <taxon>Bacillati</taxon>
        <taxon>Bacillota</taxon>
        <taxon>Clostridia</taxon>
        <taxon>Lachnospirales</taxon>
        <taxon>Lachnospiraceae</taxon>
        <taxon>Enterocloster</taxon>
    </lineage>
</organism>
<dbReference type="GO" id="GO:0000160">
    <property type="term" value="P:phosphorelay signal transduction system"/>
    <property type="evidence" value="ECO:0007669"/>
    <property type="project" value="InterPro"/>
</dbReference>
<dbReference type="InterPro" id="IPR018062">
    <property type="entry name" value="HTH_AraC-typ_CS"/>
</dbReference>
<evidence type="ECO:0000256" key="6">
    <source>
        <dbReference type="PROSITE-ProRule" id="PRU00169"/>
    </source>
</evidence>
<dbReference type="InterPro" id="IPR011006">
    <property type="entry name" value="CheY-like_superfamily"/>
</dbReference>
<evidence type="ECO:0000313" key="9">
    <source>
        <dbReference type="EMBL" id="RGX33015.1"/>
    </source>
</evidence>
<dbReference type="SMART" id="SM00342">
    <property type="entry name" value="HTH_ARAC"/>
    <property type="match status" value="1"/>
</dbReference>
<dbReference type="SUPFAM" id="SSF46689">
    <property type="entry name" value="Homeodomain-like"/>
    <property type="match status" value="2"/>
</dbReference>
<dbReference type="PROSITE" id="PS50110">
    <property type="entry name" value="RESPONSE_REGULATORY"/>
    <property type="match status" value="1"/>
</dbReference>
<dbReference type="RefSeq" id="WP_007711181.1">
    <property type="nucleotide sequence ID" value="NZ_JAWYJI010000122.1"/>
</dbReference>
<evidence type="ECO:0000313" key="10">
    <source>
        <dbReference type="Proteomes" id="UP000283880"/>
    </source>
</evidence>
<keyword evidence="4" id="KW-0804">Transcription</keyword>
<evidence type="ECO:0000256" key="3">
    <source>
        <dbReference type="ARBA" id="ARBA00023125"/>
    </source>
</evidence>
<sequence length="487" mass="55362">MTYRVCIAEDEQFIRKGLEKRLEQCGQSFELAGSADDGVQGVELYRALSPDIFFVDINMPRLSGLEMIEEAKKLGATRTKFVIISGYDDFAYLQRSIRLGVASYLKKPVVQEELQTVLDEICAEIEKERKLYGKEEEGKRSLFLDDLLQSQQMEQQLRALPGRAYFWRAEESLGLEARGGIAAVENELKKVVHPQLLICAALRDAPAACFFLAEENFNQENANRADNFFRSLTYGMAAGTTLDGSELHRVLERLDEAHAKRFFGEKGRLTEAVEFPSHKDKVVHVLADALESSDEGMFTRLLHRELDSCCSSPSLCSTLPQLYRALCLAMMEKMMAYEIPITESLKNELRVFALAKFSSITVLEQSLTLQAEGINKSIRKRVQSGGLAFQVAAYLQQHYDEDLSLKDLANLFFITPTYLSKWFKDKTGATITQFVENLRMERARELLEYTSLSVGEIGRRVGYEDSNYFSRVFKKIYGIPPSKWPRI</sequence>
<keyword evidence="3 9" id="KW-0238">DNA-binding</keyword>
<dbReference type="SUPFAM" id="SSF52172">
    <property type="entry name" value="CheY-like"/>
    <property type="match status" value="1"/>
</dbReference>
<dbReference type="InterPro" id="IPR020449">
    <property type="entry name" value="Tscrpt_reg_AraC-type_HTH"/>
</dbReference>
<dbReference type="PANTHER" id="PTHR43280:SF28">
    <property type="entry name" value="HTH-TYPE TRANSCRIPTIONAL ACTIVATOR RHAS"/>
    <property type="match status" value="1"/>
</dbReference>